<dbReference type="InterPro" id="IPR008906">
    <property type="entry name" value="HATC_C_dom"/>
</dbReference>
<dbReference type="InterPro" id="IPR012337">
    <property type="entry name" value="RNaseH-like_sf"/>
</dbReference>
<gene>
    <name evidence="7" type="ORF">KK1_039449</name>
</gene>
<sequence>AHLNRHIPKCEKGKSKDVSQMILDMQGKLKSRKIDQMVFCELYCHQMMRRGLPFNFIKNPEFRTLIAYLNPMQIELKMRKLQVANKFGRTQLDEPTLDLDFTKLDILQWWKNNSQCFLDPSLMARDLLSIPITIVASESAFSTGSRILNKYRNHLLPENVETIICVSSWKNGFN</sequence>
<feature type="domain" description="HAT C-terminal dimerisation" evidence="6">
    <location>
        <begin position="90"/>
        <end position="169"/>
    </location>
</feature>
<dbReference type="GO" id="GO:0046983">
    <property type="term" value="F:protein dimerization activity"/>
    <property type="evidence" value="ECO:0007669"/>
    <property type="project" value="InterPro"/>
</dbReference>
<dbReference type="SUPFAM" id="SSF53098">
    <property type="entry name" value="Ribonuclease H-like"/>
    <property type="match status" value="1"/>
</dbReference>
<evidence type="ECO:0000256" key="3">
    <source>
        <dbReference type="ARBA" id="ARBA00022771"/>
    </source>
</evidence>
<evidence type="ECO:0000313" key="7">
    <source>
        <dbReference type="EMBL" id="KYP39239.1"/>
    </source>
</evidence>
<evidence type="ECO:0000256" key="1">
    <source>
        <dbReference type="ARBA" id="ARBA00004123"/>
    </source>
</evidence>
<dbReference type="Gramene" id="C.cajan_37539.t">
    <property type="protein sequence ID" value="C.cajan_37539.t"/>
    <property type="gene ID" value="C.cajan_37539"/>
</dbReference>
<evidence type="ECO:0000313" key="8">
    <source>
        <dbReference type="Proteomes" id="UP000075243"/>
    </source>
</evidence>
<dbReference type="GO" id="GO:0005634">
    <property type="term" value="C:nucleus"/>
    <property type="evidence" value="ECO:0007669"/>
    <property type="project" value="UniProtKB-SubCell"/>
</dbReference>
<dbReference type="PANTHER" id="PTHR46481">
    <property type="entry name" value="ZINC FINGER BED DOMAIN-CONTAINING PROTEIN 4"/>
    <property type="match status" value="1"/>
</dbReference>
<evidence type="ECO:0000259" key="6">
    <source>
        <dbReference type="Pfam" id="PF05699"/>
    </source>
</evidence>
<dbReference type="Proteomes" id="UP000075243">
    <property type="component" value="Unassembled WGS sequence"/>
</dbReference>
<name>A0A151R9R7_CAJCA</name>
<evidence type="ECO:0000256" key="4">
    <source>
        <dbReference type="ARBA" id="ARBA00022833"/>
    </source>
</evidence>
<evidence type="ECO:0000256" key="5">
    <source>
        <dbReference type="ARBA" id="ARBA00023242"/>
    </source>
</evidence>
<feature type="non-terminal residue" evidence="7">
    <location>
        <position position="1"/>
    </location>
</feature>
<reference evidence="7" key="1">
    <citation type="journal article" date="2012" name="Nat. Biotechnol.">
        <title>Draft genome sequence of pigeonpea (Cajanus cajan), an orphan legume crop of resource-poor farmers.</title>
        <authorList>
            <person name="Varshney R.K."/>
            <person name="Chen W."/>
            <person name="Li Y."/>
            <person name="Bharti A.K."/>
            <person name="Saxena R.K."/>
            <person name="Schlueter J.A."/>
            <person name="Donoghue M.T."/>
            <person name="Azam S."/>
            <person name="Fan G."/>
            <person name="Whaley A.M."/>
            <person name="Farmer A.D."/>
            <person name="Sheridan J."/>
            <person name="Iwata A."/>
            <person name="Tuteja R."/>
            <person name="Penmetsa R.V."/>
            <person name="Wu W."/>
            <person name="Upadhyaya H.D."/>
            <person name="Yang S.P."/>
            <person name="Shah T."/>
            <person name="Saxena K.B."/>
            <person name="Michael T."/>
            <person name="McCombie W.R."/>
            <person name="Yang B."/>
            <person name="Zhang G."/>
            <person name="Yang H."/>
            <person name="Wang J."/>
            <person name="Spillane C."/>
            <person name="Cook D.R."/>
            <person name="May G.D."/>
            <person name="Xu X."/>
            <person name="Jackson S.A."/>
        </authorList>
    </citation>
    <scope>NUCLEOTIDE SEQUENCE [LARGE SCALE GENOMIC DNA]</scope>
</reference>
<dbReference type="EMBL" id="KQ483923">
    <property type="protein sequence ID" value="KYP39239.1"/>
    <property type="molecule type" value="Genomic_DNA"/>
</dbReference>
<dbReference type="GO" id="GO:0008270">
    <property type="term" value="F:zinc ion binding"/>
    <property type="evidence" value="ECO:0007669"/>
    <property type="project" value="UniProtKB-KW"/>
</dbReference>
<comment type="subcellular location">
    <subcellularLocation>
        <location evidence="1">Nucleus</location>
    </subcellularLocation>
</comment>
<evidence type="ECO:0000256" key="2">
    <source>
        <dbReference type="ARBA" id="ARBA00022723"/>
    </source>
</evidence>
<dbReference type="AlphaFoldDB" id="A0A151R9R7"/>
<keyword evidence="2" id="KW-0479">Metal-binding</keyword>
<dbReference type="PANTHER" id="PTHR46481:SF10">
    <property type="entry name" value="ZINC FINGER BED DOMAIN-CONTAINING PROTEIN 39"/>
    <property type="match status" value="1"/>
</dbReference>
<keyword evidence="8" id="KW-1185">Reference proteome</keyword>
<keyword evidence="5" id="KW-0539">Nucleus</keyword>
<organism evidence="7 8">
    <name type="scientific">Cajanus cajan</name>
    <name type="common">Pigeon pea</name>
    <name type="synonym">Cajanus indicus</name>
    <dbReference type="NCBI Taxonomy" id="3821"/>
    <lineage>
        <taxon>Eukaryota</taxon>
        <taxon>Viridiplantae</taxon>
        <taxon>Streptophyta</taxon>
        <taxon>Embryophyta</taxon>
        <taxon>Tracheophyta</taxon>
        <taxon>Spermatophyta</taxon>
        <taxon>Magnoliopsida</taxon>
        <taxon>eudicotyledons</taxon>
        <taxon>Gunneridae</taxon>
        <taxon>Pentapetalae</taxon>
        <taxon>rosids</taxon>
        <taxon>fabids</taxon>
        <taxon>Fabales</taxon>
        <taxon>Fabaceae</taxon>
        <taxon>Papilionoideae</taxon>
        <taxon>50 kb inversion clade</taxon>
        <taxon>NPAAA clade</taxon>
        <taxon>indigoferoid/millettioid clade</taxon>
        <taxon>Phaseoleae</taxon>
        <taxon>Cajanus</taxon>
    </lineage>
</organism>
<keyword evidence="4" id="KW-0862">Zinc</keyword>
<dbReference type="InterPro" id="IPR052035">
    <property type="entry name" value="ZnF_BED_domain_contain"/>
</dbReference>
<accession>A0A151R9R7</accession>
<keyword evidence="3" id="KW-0863">Zinc-finger</keyword>
<dbReference type="Pfam" id="PF05699">
    <property type="entry name" value="Dimer_Tnp_hAT"/>
    <property type="match status" value="1"/>
</dbReference>
<proteinExistence type="predicted"/>
<protein>
    <submittedName>
        <fullName evidence="7">AC transposase</fullName>
    </submittedName>
</protein>